<evidence type="ECO:0000313" key="2">
    <source>
        <dbReference type="EMBL" id="GAA0206379.1"/>
    </source>
</evidence>
<feature type="transmembrane region" description="Helical" evidence="1">
    <location>
        <begin position="119"/>
        <end position="137"/>
    </location>
</feature>
<dbReference type="EMBL" id="BAAAFM010000003">
    <property type="protein sequence ID" value="GAA0206379.1"/>
    <property type="molecule type" value="Genomic_DNA"/>
</dbReference>
<dbReference type="RefSeq" id="WP_343988125.1">
    <property type="nucleotide sequence ID" value="NZ_BAAAFM010000003.1"/>
</dbReference>
<feature type="transmembrane region" description="Helical" evidence="1">
    <location>
        <begin position="149"/>
        <end position="170"/>
    </location>
</feature>
<gene>
    <name evidence="2" type="ORF">GCM10009123_12320</name>
</gene>
<dbReference type="InterPro" id="IPR021306">
    <property type="entry name" value="DUF2878"/>
</dbReference>
<dbReference type="Proteomes" id="UP001501221">
    <property type="component" value="Unassembled WGS sequence"/>
</dbReference>
<proteinExistence type="predicted"/>
<feature type="transmembrane region" description="Helical" evidence="1">
    <location>
        <begin position="58"/>
        <end position="81"/>
    </location>
</feature>
<name>A0ABN0SYR5_9GAMM</name>
<sequence length="184" mass="20649">MAGPRMKFKNLVNFILLQLVWVGFIVGITFDQMWLGPIIFIVLMVWQLRSDVREGSDFVVISCSFISGFVLASIWSSSGLIEFKEHWPSPDIAPWWILALWIALGASFNHSLKWVQASPYLAGAVLAIGGPLSYLAAERIGAIEINTPVLTLSLMAAGWFTIGFLLTIIVKKYRLFEKWWIADA</sequence>
<dbReference type="Pfam" id="PF11086">
    <property type="entry name" value="DUF2878"/>
    <property type="match status" value="1"/>
</dbReference>
<feature type="transmembrane region" description="Helical" evidence="1">
    <location>
        <begin position="93"/>
        <end position="112"/>
    </location>
</feature>
<feature type="transmembrane region" description="Helical" evidence="1">
    <location>
        <begin position="20"/>
        <end position="46"/>
    </location>
</feature>
<keyword evidence="1" id="KW-0812">Transmembrane</keyword>
<comment type="caution">
    <text evidence="2">The sequence shown here is derived from an EMBL/GenBank/DDBJ whole genome shotgun (WGS) entry which is preliminary data.</text>
</comment>
<organism evidence="2 3">
    <name type="scientific">Kangiella japonica</name>
    <dbReference type="NCBI Taxonomy" id="647384"/>
    <lineage>
        <taxon>Bacteria</taxon>
        <taxon>Pseudomonadati</taxon>
        <taxon>Pseudomonadota</taxon>
        <taxon>Gammaproteobacteria</taxon>
        <taxon>Kangiellales</taxon>
        <taxon>Kangiellaceae</taxon>
        <taxon>Kangiella</taxon>
    </lineage>
</organism>
<keyword evidence="1" id="KW-0472">Membrane</keyword>
<evidence type="ECO:0000256" key="1">
    <source>
        <dbReference type="SAM" id="Phobius"/>
    </source>
</evidence>
<reference evidence="2 3" key="1">
    <citation type="journal article" date="2019" name="Int. J. Syst. Evol. Microbiol.">
        <title>The Global Catalogue of Microorganisms (GCM) 10K type strain sequencing project: providing services to taxonomists for standard genome sequencing and annotation.</title>
        <authorList>
            <consortium name="The Broad Institute Genomics Platform"/>
            <consortium name="The Broad Institute Genome Sequencing Center for Infectious Disease"/>
            <person name="Wu L."/>
            <person name="Ma J."/>
        </authorList>
    </citation>
    <scope>NUCLEOTIDE SEQUENCE [LARGE SCALE GENOMIC DNA]</scope>
    <source>
        <strain evidence="2 3">JCM 16211</strain>
    </source>
</reference>
<protein>
    <submittedName>
        <fullName evidence="2">DUF2878 domain-containing protein</fullName>
    </submittedName>
</protein>
<accession>A0ABN0SYR5</accession>
<keyword evidence="1" id="KW-1133">Transmembrane helix</keyword>
<evidence type="ECO:0000313" key="3">
    <source>
        <dbReference type="Proteomes" id="UP001501221"/>
    </source>
</evidence>
<keyword evidence="3" id="KW-1185">Reference proteome</keyword>